<dbReference type="SUPFAM" id="SSF50249">
    <property type="entry name" value="Nucleic acid-binding proteins"/>
    <property type="match status" value="1"/>
</dbReference>
<evidence type="ECO:0000256" key="14">
    <source>
        <dbReference type="ARBA" id="ARBA00049255"/>
    </source>
</evidence>
<dbReference type="PANTHER" id="PTHR10947:SF0">
    <property type="entry name" value="PHENYLALANINE--TRNA LIGASE BETA SUBUNIT"/>
    <property type="match status" value="1"/>
</dbReference>
<dbReference type="InterPro" id="IPR033714">
    <property type="entry name" value="tRNA_bind_bactPheRS"/>
</dbReference>
<keyword evidence="9 15" id="KW-0067">ATP-binding</keyword>
<comment type="similarity">
    <text evidence="2 15">Belongs to the phenylalanyl-tRNA synthetase beta subunit family. Type 1 subfamily.</text>
</comment>
<protein>
    <recommendedName>
        <fullName evidence="15">Phenylalanine--tRNA ligase beta subunit</fullName>
        <ecNumber evidence="15">6.1.1.20</ecNumber>
    </recommendedName>
    <alternativeName>
        <fullName evidence="15">Phenylalanyl-tRNA synthetase beta subunit</fullName>
        <shortName evidence="15">PheRS</shortName>
    </alternativeName>
</protein>
<evidence type="ECO:0000259" key="19">
    <source>
        <dbReference type="PROSITE" id="PS51483"/>
    </source>
</evidence>
<dbReference type="InterPro" id="IPR045864">
    <property type="entry name" value="aa-tRNA-synth_II/BPL/LPL"/>
</dbReference>
<dbReference type="InterPro" id="IPR005121">
    <property type="entry name" value="Fdx_antiC-bd"/>
</dbReference>
<keyword evidence="10 15" id="KW-0460">Magnesium</keyword>
<evidence type="ECO:0000256" key="7">
    <source>
        <dbReference type="ARBA" id="ARBA00022723"/>
    </source>
</evidence>
<dbReference type="Pfam" id="PF03484">
    <property type="entry name" value="B5"/>
    <property type="match status" value="1"/>
</dbReference>
<keyword evidence="5 16" id="KW-0820">tRNA-binding</keyword>
<dbReference type="Gene3D" id="3.50.40.10">
    <property type="entry name" value="Phenylalanyl-trna Synthetase, Chain B, domain 3"/>
    <property type="match status" value="1"/>
</dbReference>
<evidence type="ECO:0000256" key="1">
    <source>
        <dbReference type="ARBA" id="ARBA00004496"/>
    </source>
</evidence>
<dbReference type="EC" id="6.1.1.20" evidence="15"/>
<dbReference type="RefSeq" id="WP_344337741.1">
    <property type="nucleotide sequence ID" value="NZ_BAAAPZ010000017.1"/>
</dbReference>
<keyword evidence="7 15" id="KW-0479">Metal-binding</keyword>
<dbReference type="Gene3D" id="3.30.930.10">
    <property type="entry name" value="Bira Bifunctional Protein, Domain 2"/>
    <property type="match status" value="1"/>
</dbReference>
<evidence type="ECO:0000259" key="17">
    <source>
        <dbReference type="PROSITE" id="PS50886"/>
    </source>
</evidence>
<evidence type="ECO:0000256" key="10">
    <source>
        <dbReference type="ARBA" id="ARBA00022842"/>
    </source>
</evidence>
<feature type="domain" description="B5" evidence="19">
    <location>
        <begin position="423"/>
        <end position="503"/>
    </location>
</feature>
<dbReference type="CDD" id="cd02796">
    <property type="entry name" value="tRNA_bind_bactPheRS"/>
    <property type="match status" value="1"/>
</dbReference>
<keyword evidence="8 15" id="KW-0547">Nucleotide-binding</keyword>
<dbReference type="InterPro" id="IPR005146">
    <property type="entry name" value="B3/B4_tRNA-bd"/>
</dbReference>
<dbReference type="HAMAP" id="MF_00283">
    <property type="entry name" value="Phe_tRNA_synth_beta1"/>
    <property type="match status" value="1"/>
</dbReference>
<dbReference type="Proteomes" id="UP001500984">
    <property type="component" value="Unassembled WGS sequence"/>
</dbReference>
<evidence type="ECO:0000256" key="11">
    <source>
        <dbReference type="ARBA" id="ARBA00022884"/>
    </source>
</evidence>
<evidence type="ECO:0000256" key="8">
    <source>
        <dbReference type="ARBA" id="ARBA00022741"/>
    </source>
</evidence>
<name>A0ABN2X1N8_9MICO</name>
<dbReference type="InterPro" id="IPR002547">
    <property type="entry name" value="tRNA-bd_dom"/>
</dbReference>
<comment type="subcellular location">
    <subcellularLocation>
        <location evidence="1 15">Cytoplasm</location>
    </subcellularLocation>
</comment>
<evidence type="ECO:0000256" key="16">
    <source>
        <dbReference type="PROSITE-ProRule" id="PRU00209"/>
    </source>
</evidence>
<dbReference type="PROSITE" id="PS51483">
    <property type="entry name" value="B5"/>
    <property type="match status" value="1"/>
</dbReference>
<evidence type="ECO:0000256" key="6">
    <source>
        <dbReference type="ARBA" id="ARBA00022598"/>
    </source>
</evidence>
<evidence type="ECO:0000256" key="15">
    <source>
        <dbReference type="HAMAP-Rule" id="MF_00283"/>
    </source>
</evidence>
<dbReference type="InterPro" id="IPR020825">
    <property type="entry name" value="Phe-tRNA_synthase-like_B3/B4"/>
</dbReference>
<dbReference type="Pfam" id="PF03147">
    <property type="entry name" value="FDX-ACB"/>
    <property type="match status" value="1"/>
</dbReference>
<dbReference type="InterPro" id="IPR036690">
    <property type="entry name" value="Fdx_antiC-bd_sf"/>
</dbReference>
<dbReference type="EMBL" id="BAAAPZ010000017">
    <property type="protein sequence ID" value="GAA2102941.1"/>
    <property type="molecule type" value="Genomic_DNA"/>
</dbReference>
<dbReference type="Pfam" id="PF01588">
    <property type="entry name" value="tRNA_bind"/>
    <property type="match status" value="1"/>
</dbReference>
<evidence type="ECO:0000256" key="2">
    <source>
        <dbReference type="ARBA" id="ARBA00008653"/>
    </source>
</evidence>
<dbReference type="Gene3D" id="3.30.70.380">
    <property type="entry name" value="Ferrodoxin-fold anticodon-binding domain"/>
    <property type="match status" value="1"/>
</dbReference>
<evidence type="ECO:0000259" key="18">
    <source>
        <dbReference type="PROSITE" id="PS51447"/>
    </source>
</evidence>
<dbReference type="SUPFAM" id="SSF46955">
    <property type="entry name" value="Putative DNA-binding domain"/>
    <property type="match status" value="1"/>
</dbReference>
<dbReference type="Gene3D" id="3.30.56.10">
    <property type="match status" value="2"/>
</dbReference>
<dbReference type="PANTHER" id="PTHR10947">
    <property type="entry name" value="PHENYLALANYL-TRNA SYNTHETASE BETA CHAIN AND LEUCINE-RICH REPEAT-CONTAINING PROTEIN 47"/>
    <property type="match status" value="1"/>
</dbReference>
<keyword evidence="6 15" id="KW-0436">Ligase</keyword>
<dbReference type="SUPFAM" id="SSF56037">
    <property type="entry name" value="PheT/TilS domain"/>
    <property type="match status" value="1"/>
</dbReference>
<comment type="caution">
    <text evidence="20">The sequence shown here is derived from an EMBL/GenBank/DDBJ whole genome shotgun (WGS) entry which is preliminary data.</text>
</comment>
<dbReference type="InterPro" id="IPR004532">
    <property type="entry name" value="Phe-tRNA-ligase_IIc_bsu_bact"/>
</dbReference>
<keyword evidence="11 16" id="KW-0694">RNA-binding</keyword>
<comment type="catalytic activity">
    <reaction evidence="14 15">
        <text>tRNA(Phe) + L-phenylalanine + ATP = L-phenylalanyl-tRNA(Phe) + AMP + diphosphate + H(+)</text>
        <dbReference type="Rhea" id="RHEA:19413"/>
        <dbReference type="Rhea" id="RHEA-COMP:9668"/>
        <dbReference type="Rhea" id="RHEA-COMP:9699"/>
        <dbReference type="ChEBI" id="CHEBI:15378"/>
        <dbReference type="ChEBI" id="CHEBI:30616"/>
        <dbReference type="ChEBI" id="CHEBI:33019"/>
        <dbReference type="ChEBI" id="CHEBI:58095"/>
        <dbReference type="ChEBI" id="CHEBI:78442"/>
        <dbReference type="ChEBI" id="CHEBI:78531"/>
        <dbReference type="ChEBI" id="CHEBI:456215"/>
        <dbReference type="EC" id="6.1.1.20"/>
    </reaction>
</comment>
<feature type="binding site" evidence="15">
    <location>
        <position position="481"/>
    </location>
    <ligand>
        <name>Mg(2+)</name>
        <dbReference type="ChEBI" id="CHEBI:18420"/>
        <note>shared with alpha subunit</note>
    </ligand>
</feature>
<dbReference type="SMART" id="SM00873">
    <property type="entry name" value="B3_4"/>
    <property type="match status" value="1"/>
</dbReference>
<dbReference type="Gene3D" id="2.40.50.140">
    <property type="entry name" value="Nucleic acid-binding proteins"/>
    <property type="match status" value="1"/>
</dbReference>
<comment type="subunit">
    <text evidence="3 15">Tetramer of two alpha and two beta subunits.</text>
</comment>
<dbReference type="InterPro" id="IPR045060">
    <property type="entry name" value="Phe-tRNA-ligase_IIc_bsu"/>
</dbReference>
<feature type="binding site" evidence="15">
    <location>
        <position position="491"/>
    </location>
    <ligand>
        <name>Mg(2+)</name>
        <dbReference type="ChEBI" id="CHEBI:18420"/>
        <note>shared with alpha subunit</note>
    </ligand>
</feature>
<reference evidence="20 21" key="1">
    <citation type="journal article" date="2019" name="Int. J. Syst. Evol. Microbiol.">
        <title>The Global Catalogue of Microorganisms (GCM) 10K type strain sequencing project: providing services to taxonomists for standard genome sequencing and annotation.</title>
        <authorList>
            <consortium name="The Broad Institute Genomics Platform"/>
            <consortium name="The Broad Institute Genome Sequencing Center for Infectious Disease"/>
            <person name="Wu L."/>
            <person name="Ma J."/>
        </authorList>
    </citation>
    <scope>NUCLEOTIDE SEQUENCE [LARGE SCALE GENOMIC DNA]</scope>
    <source>
        <strain evidence="20 21">JCM 15900</strain>
    </source>
</reference>
<keyword evidence="12 15" id="KW-0648">Protein biosynthesis</keyword>
<dbReference type="SMART" id="SM00896">
    <property type="entry name" value="FDX-ACB"/>
    <property type="match status" value="1"/>
</dbReference>
<comment type="cofactor">
    <cofactor evidence="15">
        <name>Mg(2+)</name>
        <dbReference type="ChEBI" id="CHEBI:18420"/>
    </cofactor>
    <text evidence="15">Binds 2 magnesium ions per tetramer.</text>
</comment>
<dbReference type="InterPro" id="IPR009061">
    <property type="entry name" value="DNA-bd_dom_put_sf"/>
</dbReference>
<proteinExistence type="inferred from homology"/>
<dbReference type="InterPro" id="IPR012340">
    <property type="entry name" value="NA-bd_OB-fold"/>
</dbReference>
<evidence type="ECO:0000256" key="9">
    <source>
        <dbReference type="ARBA" id="ARBA00022840"/>
    </source>
</evidence>
<keyword evidence="13 15" id="KW-0030">Aminoacyl-tRNA synthetase</keyword>
<evidence type="ECO:0000256" key="3">
    <source>
        <dbReference type="ARBA" id="ARBA00011209"/>
    </source>
</evidence>
<sequence length="849" mass="89586">MRVPLEWLSDYVDTSVSPDPHALAAELAGIGLEEEDFFGPTVSGPLTVGRVLSAEPEEHSNGKTVNWCQVDVGEDAPRGIVCGAHNFSAGDLVVAALPGAVLPGDFAIAARRTYGHVSDGMICSARELGLGEDHDGIIVLTRLGLDEQQLAALQPGDDATALLGLDRVTLDVNVTPDRGYQLSMRGIAREFAMLKGQEFADPADVQVEAPDAEGYPVELADAAPIHGVPGCSRFTAVTVTGTDPQARTPFWMQRRLLEAGMRPISLAVDVTNYVMLELGQPLHAYDAAKLSGTITVRRAQAGEKLTTLDDVTRTLDPEDLLITDAGDGAPGSRIIGLAGVMGSAALEVTDATTDIVLEAAHFDQVTIARTARRHKLPSEAARRFERGVDPELGPAAARRAADLLAELAGGTVSPHVTEAGSAPARRVIDLPADLATRRVGVEYSQEEVVDLLAAVGAEAVPADADAEVPMLRVTVPSWRPDLTEGVDLVEEIVRAGGYGEIPSVVPQAPGGSGLTAAQRARRRVSNLLADSGLSEVLTYPFTSAERADQMLLGEDDPRRAMVRIANPLGEDRPLMRSSLLATLTDAVVRNTGRGFKDVAVFEAGQVTEGGRPSDRPGPRFLPGYHPTAAELEDVFGSVPHQPFHVAGVLAGHAVPPSVAGAGRRADAHDAIELVREIARSCGQTVTVRADARAPWHPGRCARIELASGAVLGWAGELHPKVCENLGLPARTVAFEIDLDALVAEPDSRTWAGVLSTYPVSRQDVALVVDAALPAAELMETLRTAAGEELESLEVFDVYSGDQVPAGRKSLALRMTFRAADRTLTADEASALRERATAAAAAAHGAEVRS</sequence>
<organism evidence="20 21">
    <name type="scientific">Brevibacterium salitolerans</name>
    <dbReference type="NCBI Taxonomy" id="1403566"/>
    <lineage>
        <taxon>Bacteria</taxon>
        <taxon>Bacillati</taxon>
        <taxon>Actinomycetota</taxon>
        <taxon>Actinomycetes</taxon>
        <taxon>Micrococcales</taxon>
        <taxon>Brevibacteriaceae</taxon>
        <taxon>Brevibacterium</taxon>
    </lineage>
</organism>
<dbReference type="InterPro" id="IPR005147">
    <property type="entry name" value="tRNA_synthase_B5-dom"/>
</dbReference>
<feature type="binding site" evidence="15">
    <location>
        <position position="487"/>
    </location>
    <ligand>
        <name>Mg(2+)</name>
        <dbReference type="ChEBI" id="CHEBI:18420"/>
        <note>shared with alpha subunit</note>
    </ligand>
</feature>
<evidence type="ECO:0000256" key="13">
    <source>
        <dbReference type="ARBA" id="ARBA00023146"/>
    </source>
</evidence>
<evidence type="ECO:0000256" key="12">
    <source>
        <dbReference type="ARBA" id="ARBA00022917"/>
    </source>
</evidence>
<feature type="domain" description="FDX-ACB" evidence="18">
    <location>
        <begin position="755"/>
        <end position="848"/>
    </location>
</feature>
<dbReference type="SUPFAM" id="SSF55681">
    <property type="entry name" value="Class II aaRS and biotin synthetases"/>
    <property type="match status" value="1"/>
</dbReference>
<dbReference type="PROSITE" id="PS50886">
    <property type="entry name" value="TRBD"/>
    <property type="match status" value="1"/>
</dbReference>
<evidence type="ECO:0000313" key="21">
    <source>
        <dbReference type="Proteomes" id="UP001500984"/>
    </source>
</evidence>
<keyword evidence="4 15" id="KW-0963">Cytoplasm</keyword>
<evidence type="ECO:0000313" key="20">
    <source>
        <dbReference type="EMBL" id="GAA2102941.1"/>
    </source>
</evidence>
<feature type="binding site" evidence="15">
    <location>
        <position position="490"/>
    </location>
    <ligand>
        <name>Mg(2+)</name>
        <dbReference type="ChEBI" id="CHEBI:18420"/>
        <note>shared with alpha subunit</note>
    </ligand>
</feature>
<keyword evidence="21" id="KW-1185">Reference proteome</keyword>
<dbReference type="GO" id="GO:0016874">
    <property type="term" value="F:ligase activity"/>
    <property type="evidence" value="ECO:0007669"/>
    <property type="project" value="UniProtKB-KW"/>
</dbReference>
<dbReference type="CDD" id="cd00769">
    <property type="entry name" value="PheRS_beta_core"/>
    <property type="match status" value="1"/>
</dbReference>
<dbReference type="InterPro" id="IPR041616">
    <property type="entry name" value="PheRS_beta_core"/>
</dbReference>
<evidence type="ECO:0000256" key="5">
    <source>
        <dbReference type="ARBA" id="ARBA00022555"/>
    </source>
</evidence>
<dbReference type="SUPFAM" id="SSF54991">
    <property type="entry name" value="Anticodon-binding domain of PheRS"/>
    <property type="match status" value="1"/>
</dbReference>
<dbReference type="PROSITE" id="PS51447">
    <property type="entry name" value="FDX_ACB"/>
    <property type="match status" value="1"/>
</dbReference>
<dbReference type="SMART" id="SM00874">
    <property type="entry name" value="B5"/>
    <property type="match status" value="1"/>
</dbReference>
<dbReference type="Pfam" id="PF03483">
    <property type="entry name" value="B3_4"/>
    <property type="match status" value="1"/>
</dbReference>
<dbReference type="NCBIfam" id="TIGR00472">
    <property type="entry name" value="pheT_bact"/>
    <property type="match status" value="1"/>
</dbReference>
<evidence type="ECO:0000256" key="4">
    <source>
        <dbReference type="ARBA" id="ARBA00022490"/>
    </source>
</evidence>
<dbReference type="Pfam" id="PF17759">
    <property type="entry name" value="tRNA_synthFbeta"/>
    <property type="match status" value="1"/>
</dbReference>
<gene>
    <name evidence="15 20" type="primary">pheT</name>
    <name evidence="20" type="ORF">GCM10009823_26560</name>
</gene>
<accession>A0ABN2X1N8</accession>
<feature type="domain" description="TRNA-binding" evidence="17">
    <location>
        <begin position="40"/>
        <end position="151"/>
    </location>
</feature>